<feature type="non-terminal residue" evidence="2">
    <location>
        <position position="1"/>
    </location>
</feature>
<name>X1T7B9_9ZZZZ</name>
<accession>X1T7B9</accession>
<comment type="caution">
    <text evidence="2">The sequence shown here is derived from an EMBL/GenBank/DDBJ whole genome shotgun (WGS) entry which is preliminary data.</text>
</comment>
<dbReference type="PANTHER" id="PTHR43576">
    <property type="entry name" value="ALPHA-L-ARABINOFURANOSIDASE C-RELATED"/>
    <property type="match status" value="1"/>
</dbReference>
<dbReference type="GO" id="GO:0000272">
    <property type="term" value="P:polysaccharide catabolic process"/>
    <property type="evidence" value="ECO:0007669"/>
    <property type="project" value="TreeGrafter"/>
</dbReference>
<dbReference type="InterPro" id="IPR013780">
    <property type="entry name" value="Glyco_hydro_b"/>
</dbReference>
<sequence>IRPSMKNCAEHMDLISEHFYKGAKESVMEHVRQAPDAVRGKVTAHRDYRKKFESLKGKDIRIAIDEWNYWYGKHIFGELGTRYFLRDALGIAAGLHEMIRSSDIVFMANYAQTVNVIGAIKTTKTDAAFETTGLALKLYRQHFGTLPVAVTADAYPLDVVAAWTNDRKALTVAIVNPTEHKYELAMDVKGARLSGVGRLWLIAHSDPMAYNEPGKPPEVVIEEKLLHGISNKLSVPPLSICLYELPVR</sequence>
<gene>
    <name evidence="2" type="ORF">S12H4_13074</name>
</gene>
<dbReference type="SMART" id="SM00813">
    <property type="entry name" value="Alpha-L-AF_C"/>
    <property type="match status" value="1"/>
</dbReference>
<dbReference type="PANTHER" id="PTHR43576:SF2">
    <property type="entry name" value="INTRACELLULAR EXO-ALPHA-L-ARABINOFURANOSIDASE 2"/>
    <property type="match status" value="1"/>
</dbReference>
<dbReference type="AlphaFoldDB" id="X1T7B9"/>
<dbReference type="EMBL" id="BARW01006232">
    <property type="protein sequence ID" value="GAI87281.1"/>
    <property type="molecule type" value="Genomic_DNA"/>
</dbReference>
<dbReference type="SUPFAM" id="SSF51445">
    <property type="entry name" value="(Trans)glycosidases"/>
    <property type="match status" value="1"/>
</dbReference>
<dbReference type="GO" id="GO:0046373">
    <property type="term" value="P:L-arabinose metabolic process"/>
    <property type="evidence" value="ECO:0007669"/>
    <property type="project" value="InterPro"/>
</dbReference>
<evidence type="ECO:0000313" key="2">
    <source>
        <dbReference type="EMBL" id="GAI87281.1"/>
    </source>
</evidence>
<dbReference type="GO" id="GO:0046556">
    <property type="term" value="F:alpha-L-arabinofuranosidase activity"/>
    <property type="evidence" value="ECO:0007669"/>
    <property type="project" value="UniProtKB-EC"/>
</dbReference>
<protein>
    <recommendedName>
        <fullName evidence="1">Alpha-L-arabinofuranosidase C-terminal domain-containing protein</fullName>
    </recommendedName>
</protein>
<evidence type="ECO:0000259" key="1">
    <source>
        <dbReference type="SMART" id="SM00813"/>
    </source>
</evidence>
<dbReference type="InterPro" id="IPR017853">
    <property type="entry name" value="GH"/>
</dbReference>
<dbReference type="InterPro" id="IPR010720">
    <property type="entry name" value="Alpha-L-AF_C"/>
</dbReference>
<dbReference type="Gene3D" id="2.60.40.1180">
    <property type="entry name" value="Golgi alpha-mannosidase II"/>
    <property type="match status" value="1"/>
</dbReference>
<dbReference type="Gene3D" id="3.20.20.80">
    <property type="entry name" value="Glycosidases"/>
    <property type="match status" value="1"/>
</dbReference>
<reference evidence="2" key="1">
    <citation type="journal article" date="2014" name="Front. Microbiol.">
        <title>High frequency of phylogenetically diverse reductive dehalogenase-homologous genes in deep subseafloor sedimentary metagenomes.</title>
        <authorList>
            <person name="Kawai M."/>
            <person name="Futagami T."/>
            <person name="Toyoda A."/>
            <person name="Takaki Y."/>
            <person name="Nishi S."/>
            <person name="Hori S."/>
            <person name="Arai W."/>
            <person name="Tsubouchi T."/>
            <person name="Morono Y."/>
            <person name="Uchiyama I."/>
            <person name="Ito T."/>
            <person name="Fujiyama A."/>
            <person name="Inagaki F."/>
            <person name="Takami H."/>
        </authorList>
    </citation>
    <scope>NUCLEOTIDE SEQUENCE</scope>
    <source>
        <strain evidence="2">Expedition CK06-06</strain>
    </source>
</reference>
<proteinExistence type="predicted"/>
<dbReference type="Pfam" id="PF06964">
    <property type="entry name" value="Alpha-L-AF_C"/>
    <property type="match status" value="1"/>
</dbReference>
<dbReference type="SUPFAM" id="SSF51011">
    <property type="entry name" value="Glycosyl hydrolase domain"/>
    <property type="match status" value="1"/>
</dbReference>
<organism evidence="2">
    <name type="scientific">marine sediment metagenome</name>
    <dbReference type="NCBI Taxonomy" id="412755"/>
    <lineage>
        <taxon>unclassified sequences</taxon>
        <taxon>metagenomes</taxon>
        <taxon>ecological metagenomes</taxon>
    </lineage>
</organism>
<feature type="domain" description="Alpha-L-arabinofuranosidase C-terminal" evidence="1">
    <location>
        <begin position="65"/>
        <end position="239"/>
    </location>
</feature>